<keyword evidence="2" id="KW-1185">Reference proteome</keyword>
<name>A0ABT5LL07_9GAMM</name>
<accession>A0ABT5LL07</accession>
<dbReference type="RefSeq" id="WP_273556999.1">
    <property type="nucleotide sequence ID" value="NZ_JAQRFI010000183.1"/>
</dbReference>
<reference evidence="1 2" key="1">
    <citation type="submission" date="2023-02" db="EMBL/GenBank/DDBJ databases">
        <title>Entomopathogenic bacteria.</title>
        <authorList>
            <person name="Machado R.A."/>
        </authorList>
    </citation>
    <scope>NUCLEOTIDE SEQUENCE [LARGE SCALE GENOMIC DNA]</scope>
    <source>
        <strain evidence="1 2">XENO-10</strain>
    </source>
</reference>
<gene>
    <name evidence="1" type="ORF">PSI23_21620</name>
</gene>
<organism evidence="1 2">
    <name type="scientific">Xenorhabdus yunnanensis</name>
    <dbReference type="NCBI Taxonomy" id="3025878"/>
    <lineage>
        <taxon>Bacteria</taxon>
        <taxon>Pseudomonadati</taxon>
        <taxon>Pseudomonadota</taxon>
        <taxon>Gammaproteobacteria</taxon>
        <taxon>Enterobacterales</taxon>
        <taxon>Morganellaceae</taxon>
        <taxon>Xenorhabdus</taxon>
    </lineage>
</organism>
<evidence type="ECO:0000313" key="1">
    <source>
        <dbReference type="EMBL" id="MDC9591805.1"/>
    </source>
</evidence>
<dbReference type="Proteomes" id="UP001217178">
    <property type="component" value="Unassembled WGS sequence"/>
</dbReference>
<comment type="caution">
    <text evidence="1">The sequence shown here is derived from an EMBL/GenBank/DDBJ whole genome shotgun (WGS) entry which is preliminary data.</text>
</comment>
<proteinExistence type="predicted"/>
<dbReference type="EMBL" id="JAQRFI010000183">
    <property type="protein sequence ID" value="MDC9591805.1"/>
    <property type="molecule type" value="Genomic_DNA"/>
</dbReference>
<sequence length="115" mass="13212">FVAYIAIIWLYKLSATERWNMEFIATDEWQKIEVKSGNVLHHHGRVYVLLDADRAPTPQEDELIINEPITVEETVTKPILFKDARMIWIRAKPLKQGNGSLASQQPSNEVIVTLI</sequence>
<feature type="non-terminal residue" evidence="1">
    <location>
        <position position="1"/>
    </location>
</feature>
<evidence type="ECO:0000313" key="2">
    <source>
        <dbReference type="Proteomes" id="UP001217178"/>
    </source>
</evidence>
<protein>
    <submittedName>
        <fullName evidence="1">Uncharacterized protein</fullName>
    </submittedName>
</protein>